<dbReference type="Pfam" id="PF13302">
    <property type="entry name" value="Acetyltransf_3"/>
    <property type="match status" value="1"/>
</dbReference>
<dbReference type="PROSITE" id="PS51186">
    <property type="entry name" value="GNAT"/>
    <property type="match status" value="1"/>
</dbReference>
<evidence type="ECO:0000313" key="3">
    <source>
        <dbReference type="Proteomes" id="UP001596407"/>
    </source>
</evidence>
<dbReference type="Gene3D" id="3.40.630.30">
    <property type="match status" value="1"/>
</dbReference>
<feature type="domain" description="N-acetyltransferase" evidence="1">
    <location>
        <begin position="41"/>
        <end position="182"/>
    </location>
</feature>
<dbReference type="InterPro" id="IPR051908">
    <property type="entry name" value="Ribosomal_N-acetyltransferase"/>
</dbReference>
<dbReference type="InterPro" id="IPR016181">
    <property type="entry name" value="Acyl_CoA_acyltransferase"/>
</dbReference>
<dbReference type="PANTHER" id="PTHR43441:SF11">
    <property type="entry name" value="RIBOSOMAL-PROTEIN-SERINE ACETYLTRANSFERASE"/>
    <property type="match status" value="1"/>
</dbReference>
<accession>A0ABD5WJX8</accession>
<dbReference type="GO" id="GO:0016746">
    <property type="term" value="F:acyltransferase activity"/>
    <property type="evidence" value="ECO:0007669"/>
    <property type="project" value="UniProtKB-KW"/>
</dbReference>
<dbReference type="Proteomes" id="UP001596407">
    <property type="component" value="Unassembled WGS sequence"/>
</dbReference>
<dbReference type="Pfam" id="PF24110">
    <property type="entry name" value="DUF7385"/>
    <property type="match status" value="1"/>
</dbReference>
<proteinExistence type="predicted"/>
<evidence type="ECO:0000313" key="2">
    <source>
        <dbReference type="EMBL" id="MFC7079705.1"/>
    </source>
</evidence>
<dbReference type="RefSeq" id="WP_382209175.1">
    <property type="nucleotide sequence ID" value="NZ_JBHSZH010000005.1"/>
</dbReference>
<sequence length="283" mass="32486">MSHLFPERVETERLLLERLCHGNVDALALYDCFAAGVADEEVFEYVPEEPWHAPKAAHDRIEDAEERWREGRAAEYVVRPADGEDGSGEIAGTTSLFCEWERRTGRLGLVLCKPFWGRGYSGERAAALLELTFDRLDLELATAGHNEGNEKSERAIRKYVERFGGQYDGVLRNWVPMGERVDDLHRYTVTREQWSEATKGTDENSHPMTDERFDVHDHRHALKLRKDTGQTQLWENKKELACPACDDAFADLLVSEKRHNSFNPPDGRFCVVREEGRILVFTH</sequence>
<dbReference type="EMBL" id="JBHSZH010000005">
    <property type="protein sequence ID" value="MFC7079705.1"/>
    <property type="molecule type" value="Genomic_DNA"/>
</dbReference>
<dbReference type="SUPFAM" id="SSF55729">
    <property type="entry name" value="Acyl-CoA N-acyltransferases (Nat)"/>
    <property type="match status" value="1"/>
</dbReference>
<keyword evidence="2" id="KW-0012">Acyltransferase</keyword>
<dbReference type="AlphaFoldDB" id="A0ABD5WJX8"/>
<dbReference type="PANTHER" id="PTHR43441">
    <property type="entry name" value="RIBOSOMAL-PROTEIN-SERINE ACETYLTRANSFERASE"/>
    <property type="match status" value="1"/>
</dbReference>
<organism evidence="2 3">
    <name type="scientific">Halorussus caseinilyticus</name>
    <dbReference type="NCBI Taxonomy" id="3034025"/>
    <lineage>
        <taxon>Archaea</taxon>
        <taxon>Methanobacteriati</taxon>
        <taxon>Methanobacteriota</taxon>
        <taxon>Stenosarchaea group</taxon>
        <taxon>Halobacteria</taxon>
        <taxon>Halobacteriales</taxon>
        <taxon>Haladaptataceae</taxon>
        <taxon>Halorussus</taxon>
    </lineage>
</organism>
<reference evidence="2 3" key="1">
    <citation type="journal article" date="2019" name="Int. J. Syst. Evol. Microbiol.">
        <title>The Global Catalogue of Microorganisms (GCM) 10K type strain sequencing project: providing services to taxonomists for standard genome sequencing and annotation.</title>
        <authorList>
            <consortium name="The Broad Institute Genomics Platform"/>
            <consortium name="The Broad Institute Genome Sequencing Center for Infectious Disease"/>
            <person name="Wu L."/>
            <person name="Ma J."/>
        </authorList>
    </citation>
    <scope>NUCLEOTIDE SEQUENCE [LARGE SCALE GENOMIC DNA]</scope>
    <source>
        <strain evidence="2 3">DT72</strain>
    </source>
</reference>
<comment type="caution">
    <text evidence="2">The sequence shown here is derived from an EMBL/GenBank/DDBJ whole genome shotgun (WGS) entry which is preliminary data.</text>
</comment>
<gene>
    <name evidence="2" type="ORF">ACFQJ6_05665</name>
</gene>
<keyword evidence="3" id="KW-1185">Reference proteome</keyword>
<dbReference type="InterPro" id="IPR000182">
    <property type="entry name" value="GNAT_dom"/>
</dbReference>
<keyword evidence="2" id="KW-0808">Transferase</keyword>
<evidence type="ECO:0000259" key="1">
    <source>
        <dbReference type="PROSITE" id="PS51186"/>
    </source>
</evidence>
<protein>
    <submittedName>
        <fullName evidence="2">GNAT family N-acetyltransferase</fullName>
        <ecNumber evidence="2">2.3.-.-</ecNumber>
    </submittedName>
</protein>
<dbReference type="InterPro" id="IPR055809">
    <property type="entry name" value="DUF7385"/>
</dbReference>
<name>A0ABD5WJX8_9EURY</name>
<dbReference type="EC" id="2.3.-.-" evidence="2"/>